<feature type="chain" id="PRO_5014735180" description="acid phosphatase" evidence="10">
    <location>
        <begin position="23"/>
        <end position="197"/>
    </location>
</feature>
<evidence type="ECO:0000256" key="4">
    <source>
        <dbReference type="ARBA" id="ARBA00022692"/>
    </source>
</evidence>
<dbReference type="Pfam" id="PF01451">
    <property type="entry name" value="LMWPc"/>
    <property type="match status" value="1"/>
</dbReference>
<dbReference type="InterPro" id="IPR017867">
    <property type="entry name" value="Tyr_phospatase_low_mol_wt"/>
</dbReference>
<dbReference type="PANTHER" id="PTHR11717:SF31">
    <property type="entry name" value="LOW MOLECULAR WEIGHT PROTEIN-TYROSINE-PHOSPHATASE ETP-RELATED"/>
    <property type="match status" value="1"/>
</dbReference>
<dbReference type="Proteomes" id="UP000232688">
    <property type="component" value="Unassembled WGS sequence"/>
</dbReference>
<evidence type="ECO:0000256" key="6">
    <source>
        <dbReference type="ARBA" id="ARBA00022912"/>
    </source>
</evidence>
<evidence type="ECO:0000313" key="12">
    <source>
        <dbReference type="EMBL" id="PKC51965.1"/>
    </source>
</evidence>
<dbReference type="GO" id="GO:0004725">
    <property type="term" value="F:protein tyrosine phosphatase activity"/>
    <property type="evidence" value="ECO:0007669"/>
    <property type="project" value="InterPro"/>
</dbReference>
<dbReference type="VEuPathDB" id="FungiDB:RhiirA1_482574"/>
<dbReference type="EMBL" id="LLXH01006651">
    <property type="protein sequence ID" value="PKC51965.1"/>
    <property type="molecule type" value="Genomic_DNA"/>
</dbReference>
<dbReference type="PANTHER" id="PTHR11717">
    <property type="entry name" value="LOW MOLECULAR WEIGHT PROTEIN TYROSINE PHOSPHATASE"/>
    <property type="match status" value="1"/>
</dbReference>
<keyword evidence="10" id="KW-0732">Signal</keyword>
<dbReference type="CDD" id="cd16344">
    <property type="entry name" value="LMWPAP"/>
    <property type="match status" value="1"/>
</dbReference>
<organism evidence="12 13">
    <name type="scientific">Rhizophagus irregularis</name>
    <dbReference type="NCBI Taxonomy" id="588596"/>
    <lineage>
        <taxon>Eukaryota</taxon>
        <taxon>Fungi</taxon>
        <taxon>Fungi incertae sedis</taxon>
        <taxon>Mucoromycota</taxon>
        <taxon>Glomeromycotina</taxon>
        <taxon>Glomeromycetes</taxon>
        <taxon>Glomerales</taxon>
        <taxon>Glomeraceae</taxon>
        <taxon>Rhizophagus</taxon>
    </lineage>
</organism>
<comment type="similarity">
    <text evidence="1">Belongs to the low molecular weight phosphotyrosine protein phosphatase family.</text>
</comment>
<evidence type="ECO:0000256" key="9">
    <source>
        <dbReference type="PIRSR" id="PIRSR617867-1"/>
    </source>
</evidence>
<accession>A0A2N0QLN0</accession>
<dbReference type="InterPro" id="IPR023485">
    <property type="entry name" value="Ptyr_pPase"/>
</dbReference>
<feature type="active site" description="Nucleophile" evidence="9">
    <location>
        <position position="91"/>
    </location>
</feature>
<dbReference type="GO" id="GO:0003993">
    <property type="term" value="F:acid phosphatase activity"/>
    <property type="evidence" value="ECO:0007669"/>
    <property type="project" value="UniProtKB-EC"/>
</dbReference>
<evidence type="ECO:0000313" key="13">
    <source>
        <dbReference type="Proteomes" id="UP000232688"/>
    </source>
</evidence>
<protein>
    <recommendedName>
        <fullName evidence="2">acid phosphatase</fullName>
        <ecNumber evidence="2">3.1.3.2</ecNumber>
    </recommendedName>
</protein>
<dbReference type="Pfam" id="PF02659">
    <property type="entry name" value="Mntp"/>
    <property type="match status" value="1"/>
</dbReference>
<evidence type="ECO:0000259" key="11">
    <source>
        <dbReference type="SMART" id="SM00226"/>
    </source>
</evidence>
<sequence>MQWSNLISSTLLFFIGLHLILSTQNRQIKPIPVPILAVSASLDTFSVSISFGMLNLQKYLFIHLCIHEQLRFEIKFKRKSEANSMNIYFVCTGNTCRSPMAEAILKHKQLDGVHVKSAGIYALEGGGISENSKAVLEKENIPFEHKTSQVNENDIEWADLILTMTLAHKQMILHSFPMAKDKTFTLKEYVAPYSSKD</sequence>
<dbReference type="SUPFAM" id="SSF52788">
    <property type="entry name" value="Phosphotyrosine protein phosphatases I"/>
    <property type="match status" value="1"/>
</dbReference>
<evidence type="ECO:0000256" key="8">
    <source>
        <dbReference type="ARBA" id="ARBA00023136"/>
    </source>
</evidence>
<keyword evidence="6" id="KW-0904">Protein phosphatase</keyword>
<feature type="signal peptide" evidence="10">
    <location>
        <begin position="1"/>
        <end position="22"/>
    </location>
</feature>
<dbReference type="InterPro" id="IPR036196">
    <property type="entry name" value="Ptyr_pPase_sf"/>
</dbReference>
<evidence type="ECO:0000256" key="10">
    <source>
        <dbReference type="SAM" id="SignalP"/>
    </source>
</evidence>
<evidence type="ECO:0000256" key="7">
    <source>
        <dbReference type="ARBA" id="ARBA00022989"/>
    </source>
</evidence>
<evidence type="ECO:0000256" key="2">
    <source>
        <dbReference type="ARBA" id="ARBA00012646"/>
    </source>
</evidence>
<dbReference type="InterPro" id="IPR003810">
    <property type="entry name" value="Mntp/YtaF"/>
</dbReference>
<reference evidence="12 13" key="1">
    <citation type="submission" date="2017-10" db="EMBL/GenBank/DDBJ databases">
        <title>Extensive intraspecific genome diversity in a model arbuscular mycorrhizal fungus.</title>
        <authorList>
            <person name="Chen E.C.H."/>
            <person name="Morin E."/>
            <person name="Baudet D."/>
            <person name="Noel J."/>
            <person name="Ndikumana S."/>
            <person name="Charron P."/>
            <person name="St-Onge C."/>
            <person name="Giorgi J."/>
            <person name="Grigoriev I.V."/>
            <person name="Roux C."/>
            <person name="Martin F.M."/>
            <person name="Corradi N."/>
        </authorList>
    </citation>
    <scope>NUCLEOTIDE SEQUENCE [LARGE SCALE GENOMIC DNA]</scope>
    <source>
        <strain evidence="12 13">A1</strain>
    </source>
</reference>
<evidence type="ECO:0000256" key="3">
    <source>
        <dbReference type="ARBA" id="ARBA00022475"/>
    </source>
</evidence>
<dbReference type="SMART" id="SM00226">
    <property type="entry name" value="LMWPc"/>
    <property type="match status" value="1"/>
</dbReference>
<keyword evidence="3" id="KW-1003">Cell membrane</keyword>
<name>A0A2N0QLN0_9GLOM</name>
<dbReference type="Gene3D" id="3.40.50.2300">
    <property type="match status" value="1"/>
</dbReference>
<keyword evidence="7" id="KW-1133">Transmembrane helix</keyword>
<evidence type="ECO:0000256" key="5">
    <source>
        <dbReference type="ARBA" id="ARBA00022801"/>
    </source>
</evidence>
<keyword evidence="5" id="KW-0378">Hydrolase</keyword>
<evidence type="ECO:0000256" key="1">
    <source>
        <dbReference type="ARBA" id="ARBA00011063"/>
    </source>
</evidence>
<feature type="domain" description="Phosphotyrosine protein phosphatase I" evidence="11">
    <location>
        <begin position="85"/>
        <end position="195"/>
    </location>
</feature>
<feature type="active site" evidence="9">
    <location>
        <position position="97"/>
    </location>
</feature>
<gene>
    <name evidence="12" type="ORF">RhiirA1_482574</name>
</gene>
<dbReference type="EC" id="3.1.3.2" evidence="2"/>
<dbReference type="AlphaFoldDB" id="A0A2N0QLN0"/>
<proteinExistence type="inferred from homology"/>
<keyword evidence="8" id="KW-0472">Membrane</keyword>
<dbReference type="PRINTS" id="PR00719">
    <property type="entry name" value="LMWPTPASE"/>
</dbReference>
<reference evidence="12 13" key="2">
    <citation type="submission" date="2017-10" db="EMBL/GenBank/DDBJ databases">
        <title>Genome analyses suggest a sexual origin of heterokaryosis in a supposedly ancient asexual fungus.</title>
        <authorList>
            <person name="Corradi N."/>
            <person name="Sedzielewska K."/>
            <person name="Noel J."/>
            <person name="Charron P."/>
            <person name="Farinelli L."/>
            <person name="Marton T."/>
            <person name="Kruger M."/>
            <person name="Pelin A."/>
            <person name="Brachmann A."/>
            <person name="Corradi N."/>
        </authorList>
    </citation>
    <scope>NUCLEOTIDE SEQUENCE [LARGE SCALE GENOMIC DNA]</scope>
    <source>
        <strain evidence="12 13">A1</strain>
    </source>
</reference>
<feature type="non-terminal residue" evidence="12">
    <location>
        <position position="197"/>
    </location>
</feature>
<dbReference type="InterPro" id="IPR050438">
    <property type="entry name" value="LMW_PTPase"/>
</dbReference>
<comment type="caution">
    <text evidence="12">The sequence shown here is derived from an EMBL/GenBank/DDBJ whole genome shotgun (WGS) entry which is preliminary data.</text>
</comment>
<keyword evidence="4" id="KW-0812">Transmembrane</keyword>